<dbReference type="GeneTree" id="ENSGT00770000121792"/>
<organism evidence="2 3">
    <name type="scientific">Hippocampus comes</name>
    <name type="common">Tiger tail seahorse</name>
    <dbReference type="NCBI Taxonomy" id="109280"/>
    <lineage>
        <taxon>Eukaryota</taxon>
        <taxon>Metazoa</taxon>
        <taxon>Chordata</taxon>
        <taxon>Craniata</taxon>
        <taxon>Vertebrata</taxon>
        <taxon>Euteleostomi</taxon>
        <taxon>Actinopterygii</taxon>
        <taxon>Neopterygii</taxon>
        <taxon>Teleostei</taxon>
        <taxon>Neoteleostei</taxon>
        <taxon>Acanthomorphata</taxon>
        <taxon>Syngnathiaria</taxon>
        <taxon>Syngnathiformes</taxon>
        <taxon>Syngnathoidei</taxon>
        <taxon>Syngnathidae</taxon>
        <taxon>Hippocampus</taxon>
    </lineage>
</organism>
<feature type="compositionally biased region" description="Acidic residues" evidence="1">
    <location>
        <begin position="155"/>
        <end position="168"/>
    </location>
</feature>
<dbReference type="OMA" id="PACYCIV"/>
<proteinExistence type="predicted"/>
<feature type="region of interest" description="Disordered" evidence="1">
    <location>
        <begin position="121"/>
        <end position="227"/>
    </location>
</feature>
<reference evidence="2" key="2">
    <citation type="submission" date="2025-09" db="UniProtKB">
        <authorList>
            <consortium name="Ensembl"/>
        </authorList>
    </citation>
    <scope>IDENTIFICATION</scope>
</reference>
<evidence type="ECO:0000313" key="2">
    <source>
        <dbReference type="Ensembl" id="ENSHCOP00000006686.1"/>
    </source>
</evidence>
<dbReference type="STRING" id="109280.ENSHCOP00000006686"/>
<feature type="compositionally biased region" description="Acidic residues" evidence="1">
    <location>
        <begin position="197"/>
        <end position="215"/>
    </location>
</feature>
<reference evidence="2" key="1">
    <citation type="submission" date="2025-08" db="UniProtKB">
        <authorList>
            <consortium name="Ensembl"/>
        </authorList>
    </citation>
    <scope>IDENTIFICATION</scope>
</reference>
<dbReference type="AlphaFoldDB" id="A0A3Q2Y1L8"/>
<dbReference type="Ensembl" id="ENSHCOT00000003261.1">
    <property type="protein sequence ID" value="ENSHCOP00000006686.1"/>
    <property type="gene ID" value="ENSHCOG00000008526.1"/>
</dbReference>
<name>A0A3Q2Y1L8_HIPCM</name>
<accession>A0A3Q2Y1L8</accession>
<feature type="region of interest" description="Disordered" evidence="1">
    <location>
        <begin position="1"/>
        <end position="58"/>
    </location>
</feature>
<dbReference type="Proteomes" id="UP000264820">
    <property type="component" value="Unplaced"/>
</dbReference>
<protein>
    <submittedName>
        <fullName evidence="2">Microtubule-associated protein 2</fullName>
    </submittedName>
</protein>
<evidence type="ECO:0000313" key="3">
    <source>
        <dbReference type="Proteomes" id="UP000264820"/>
    </source>
</evidence>
<sequence>MADDRQPEDGSAQWDPSRGQEPIGTHGANGFSSSSYRTCQTGGAHTTAAPFSARENGFNGELTGAHAVTAEQVSARIVQEVTAEAVAVLKGEQESQRLPSGLPHTLTNTCTEEETMEALTAEYEEEVEEEDDVDEEEDEEESAEAALDEQQWSGEEPDPDIPEAEVLEQAEAVDKAPDLDQGPVEAASAPAGSSLDREEEQEEEEEEEAEGEESPETGVSSPSAHPACMLTACPLYTNAGCV</sequence>
<keyword evidence="3" id="KW-1185">Reference proteome</keyword>
<feature type="compositionally biased region" description="Polar residues" evidence="1">
    <location>
        <begin position="30"/>
        <end position="44"/>
    </location>
</feature>
<feature type="compositionally biased region" description="Acidic residues" evidence="1">
    <location>
        <begin position="121"/>
        <end position="147"/>
    </location>
</feature>
<evidence type="ECO:0000256" key="1">
    <source>
        <dbReference type="SAM" id="MobiDB-lite"/>
    </source>
</evidence>